<dbReference type="EMBL" id="ASPP01005138">
    <property type="protein sequence ID" value="ETO31088.1"/>
    <property type="molecule type" value="Genomic_DNA"/>
</dbReference>
<dbReference type="Proteomes" id="UP000023152">
    <property type="component" value="Unassembled WGS sequence"/>
</dbReference>
<name>X6NYX6_RETFI</name>
<protein>
    <submittedName>
        <fullName evidence="2">Uncharacterized protein</fullName>
    </submittedName>
</protein>
<proteinExistence type="predicted"/>
<evidence type="ECO:0000313" key="3">
    <source>
        <dbReference type="Proteomes" id="UP000023152"/>
    </source>
</evidence>
<dbReference type="AlphaFoldDB" id="X6NYX6"/>
<gene>
    <name evidence="2" type="ORF">RFI_06033</name>
</gene>
<reference evidence="2 3" key="1">
    <citation type="journal article" date="2013" name="Curr. Biol.">
        <title>The Genome of the Foraminiferan Reticulomyxa filosa.</title>
        <authorList>
            <person name="Glockner G."/>
            <person name="Hulsmann N."/>
            <person name="Schleicher M."/>
            <person name="Noegel A.A."/>
            <person name="Eichinger L."/>
            <person name="Gallinger C."/>
            <person name="Pawlowski J."/>
            <person name="Sierra R."/>
            <person name="Euteneuer U."/>
            <person name="Pillet L."/>
            <person name="Moustafa A."/>
            <person name="Platzer M."/>
            <person name="Groth M."/>
            <person name="Szafranski K."/>
            <person name="Schliwa M."/>
        </authorList>
    </citation>
    <scope>NUCLEOTIDE SEQUENCE [LARGE SCALE GENOMIC DNA]</scope>
</reference>
<accession>X6NYX6</accession>
<feature type="transmembrane region" description="Helical" evidence="1">
    <location>
        <begin position="143"/>
        <end position="163"/>
    </location>
</feature>
<evidence type="ECO:0000256" key="1">
    <source>
        <dbReference type="SAM" id="Phobius"/>
    </source>
</evidence>
<organism evidence="2 3">
    <name type="scientific">Reticulomyxa filosa</name>
    <dbReference type="NCBI Taxonomy" id="46433"/>
    <lineage>
        <taxon>Eukaryota</taxon>
        <taxon>Sar</taxon>
        <taxon>Rhizaria</taxon>
        <taxon>Retaria</taxon>
        <taxon>Foraminifera</taxon>
        <taxon>Monothalamids</taxon>
        <taxon>Reticulomyxidae</taxon>
        <taxon>Reticulomyxa</taxon>
    </lineage>
</organism>
<dbReference type="OrthoDB" id="2130750at2759"/>
<keyword evidence="1" id="KW-1133">Transmembrane helix</keyword>
<comment type="caution">
    <text evidence="2">The sequence shown here is derived from an EMBL/GenBank/DDBJ whole genome shotgun (WGS) entry which is preliminary data.</text>
</comment>
<keyword evidence="1" id="KW-0472">Membrane</keyword>
<keyword evidence="3" id="KW-1185">Reference proteome</keyword>
<evidence type="ECO:0000313" key="2">
    <source>
        <dbReference type="EMBL" id="ETO31088.1"/>
    </source>
</evidence>
<sequence length="234" mass="26762">MIPSLIALPIKKLLNGRMLIDAKISNNDSHPRSKRVYLTIVTILRHLETFTPPTLQDIRPVNGSNDEIFLDEDAEMNDDEYEDEDGDKDNKSKHGCAKSMLVNLLTWLSTTEIDFESWETKQALCTIFAMWSFPMKNVLKLNWIIYFKVSFNLFYLIIVGFYFDVGKQTDNNNNNDLRNRHCGPKTSNTILQLKSFNPTIAQSSSMETTGVIKCIGYSPFSKGKVIGIELDLFF</sequence>
<keyword evidence="1" id="KW-0812">Transmembrane</keyword>